<name>A0ACC2K9P2_PERAE</name>
<accession>A0ACC2K9P2</accession>
<dbReference type="Proteomes" id="UP001234297">
    <property type="component" value="Chromosome 4"/>
</dbReference>
<reference evidence="1 2" key="1">
    <citation type="journal article" date="2022" name="Hortic Res">
        <title>A haplotype resolved chromosomal level avocado genome allows analysis of novel avocado genes.</title>
        <authorList>
            <person name="Nath O."/>
            <person name="Fletcher S.J."/>
            <person name="Hayward A."/>
            <person name="Shaw L.M."/>
            <person name="Masouleh A.K."/>
            <person name="Furtado A."/>
            <person name="Henry R.J."/>
            <person name="Mitter N."/>
        </authorList>
    </citation>
    <scope>NUCLEOTIDE SEQUENCE [LARGE SCALE GENOMIC DNA]</scope>
    <source>
        <strain evidence="2">cv. Hass</strain>
    </source>
</reference>
<evidence type="ECO:0000313" key="1">
    <source>
        <dbReference type="EMBL" id="KAJ8617721.1"/>
    </source>
</evidence>
<evidence type="ECO:0000313" key="2">
    <source>
        <dbReference type="Proteomes" id="UP001234297"/>
    </source>
</evidence>
<sequence>MSFACCSCCERRRAGVASAAGTTCASCVRRILTLDQPYVFCEQIWVPDFDQTRAFIAQISVWVMLPGLPLEYWEEKHLRTILEPMGLLLHSDEVTRSKGRAGKRAMFARALIEFKLEKVPIAGVCIHTLEDERFQKLTIENPPPRCNSSISREGAETTRHKYRGDQHHIGSTSGFSGLSDTQVRKRIPCLVQTGTVWTKQGILSPQVKPTKVSCNKSDLLEVDANDYTQAPPSEGDQVSTNTDFQSGLGYKIVPLPPVTSSPPCRGTFYVNAQLPIIADATNPCSNISPMHTSGSTETQCTTVHSSGSDGHLHQSPETSNYLAVSISTSVMANWQGVSLEFGILYTGPSLQPLKVATWPWGCILYICFGHTTRYFGYHSHSHCPFPIPSHHLLHRTSAIPLRNFRTIRSSGSAKDTGEYHRRNN</sequence>
<organism evidence="1 2">
    <name type="scientific">Persea americana</name>
    <name type="common">Avocado</name>
    <dbReference type="NCBI Taxonomy" id="3435"/>
    <lineage>
        <taxon>Eukaryota</taxon>
        <taxon>Viridiplantae</taxon>
        <taxon>Streptophyta</taxon>
        <taxon>Embryophyta</taxon>
        <taxon>Tracheophyta</taxon>
        <taxon>Spermatophyta</taxon>
        <taxon>Magnoliopsida</taxon>
        <taxon>Magnoliidae</taxon>
        <taxon>Laurales</taxon>
        <taxon>Lauraceae</taxon>
        <taxon>Persea</taxon>
    </lineage>
</organism>
<proteinExistence type="predicted"/>
<protein>
    <submittedName>
        <fullName evidence="1">Uncharacterized protein</fullName>
    </submittedName>
</protein>
<dbReference type="EMBL" id="CM056812">
    <property type="protein sequence ID" value="KAJ8617721.1"/>
    <property type="molecule type" value="Genomic_DNA"/>
</dbReference>
<comment type="caution">
    <text evidence="1">The sequence shown here is derived from an EMBL/GenBank/DDBJ whole genome shotgun (WGS) entry which is preliminary data.</text>
</comment>
<keyword evidence="2" id="KW-1185">Reference proteome</keyword>
<gene>
    <name evidence="1" type="ORF">MRB53_013907</name>
</gene>